<reference evidence="3" key="1">
    <citation type="submission" date="2017-10" db="EMBL/GenBank/DDBJ databases">
        <title>Rapid genome shrinkage in a self-fertile nematode reveals novel sperm competition proteins.</title>
        <authorList>
            <person name="Yin D."/>
            <person name="Schwarz E.M."/>
            <person name="Thomas C.G."/>
            <person name="Felde R.L."/>
            <person name="Korf I.F."/>
            <person name="Cutter A.D."/>
            <person name="Schartner C.M."/>
            <person name="Ralston E.J."/>
            <person name="Meyer B.J."/>
            <person name="Haag E.S."/>
        </authorList>
    </citation>
    <scope>NUCLEOTIDE SEQUENCE [LARGE SCALE GENOMIC DNA]</scope>
    <source>
        <strain evidence="3">JU1422</strain>
    </source>
</reference>
<dbReference type="Proteomes" id="UP000230233">
    <property type="component" value="Chromosome X"/>
</dbReference>
<gene>
    <name evidence="2" type="primary">Cnig_chr_X.g25179</name>
    <name evidence="2" type="ORF">B9Z55_025179</name>
</gene>
<dbReference type="PANTHER" id="PTHR31712">
    <property type="entry name" value="DIETARY RESTRICTION OVER EXPRESSED"/>
    <property type="match status" value="1"/>
</dbReference>
<evidence type="ECO:0000256" key="1">
    <source>
        <dbReference type="SAM" id="SignalP"/>
    </source>
</evidence>
<accession>A0A2G5SXI2</accession>
<dbReference type="OrthoDB" id="5805629at2759"/>
<protein>
    <submittedName>
        <fullName evidence="2">Uncharacterized protein</fullName>
    </submittedName>
</protein>
<feature type="signal peptide" evidence="1">
    <location>
        <begin position="1"/>
        <end position="18"/>
    </location>
</feature>
<keyword evidence="3" id="KW-1185">Reference proteome</keyword>
<comment type="caution">
    <text evidence="2">The sequence shown here is derived from an EMBL/GenBank/DDBJ whole genome shotgun (WGS) entry which is preliminary data.</text>
</comment>
<dbReference type="InterPro" id="IPR035291">
    <property type="entry name" value="DUF5354"/>
</dbReference>
<proteinExistence type="predicted"/>
<evidence type="ECO:0000313" key="3">
    <source>
        <dbReference type="Proteomes" id="UP000230233"/>
    </source>
</evidence>
<name>A0A2G5SXI2_9PELO</name>
<keyword evidence="1" id="KW-0732">Signal</keyword>
<dbReference type="EMBL" id="PDUG01000006">
    <property type="protein sequence ID" value="PIC19740.1"/>
    <property type="molecule type" value="Genomic_DNA"/>
</dbReference>
<dbReference type="Pfam" id="PF17305">
    <property type="entry name" value="DUF5354"/>
    <property type="match status" value="1"/>
</dbReference>
<sequence length="162" mass="18403">MFSKSVLLLSCLAIATSGSQVRSSFKNTVQDAHEHLTKRIRCWEPVEPNIAGTQFSGQHTLSERIYELCSYTPDPKDYNKYHVNGVDMKSDDYTNVLNLYQVVHRGHAMLNVCLQEAFQFYVPGRPSQISIRCLCKRDGCNVPNGFATYLNFNKSPMPVTDF</sequence>
<dbReference type="PANTHER" id="PTHR31712:SF0">
    <property type="entry name" value="DIETARY RESTRICTION OVER EXPRESSED-RELATED"/>
    <property type="match status" value="1"/>
</dbReference>
<organism evidence="2 3">
    <name type="scientific">Caenorhabditis nigoni</name>
    <dbReference type="NCBI Taxonomy" id="1611254"/>
    <lineage>
        <taxon>Eukaryota</taxon>
        <taxon>Metazoa</taxon>
        <taxon>Ecdysozoa</taxon>
        <taxon>Nematoda</taxon>
        <taxon>Chromadorea</taxon>
        <taxon>Rhabditida</taxon>
        <taxon>Rhabditina</taxon>
        <taxon>Rhabditomorpha</taxon>
        <taxon>Rhabditoidea</taxon>
        <taxon>Rhabditidae</taxon>
        <taxon>Peloderinae</taxon>
        <taxon>Caenorhabditis</taxon>
    </lineage>
</organism>
<dbReference type="AlphaFoldDB" id="A0A2G5SXI2"/>
<feature type="chain" id="PRO_5013761279" evidence="1">
    <location>
        <begin position="19"/>
        <end position="162"/>
    </location>
</feature>
<evidence type="ECO:0000313" key="2">
    <source>
        <dbReference type="EMBL" id="PIC19740.1"/>
    </source>
</evidence>